<reference evidence="4 5" key="1">
    <citation type="submission" date="2019-09" db="EMBL/GenBank/DDBJ databases">
        <title>Complete Genome Sequence of Janibacter melonis M714 with both human health impact and industrial applications.</title>
        <authorList>
            <person name="Jin M."/>
            <person name="Zhao Q.R."/>
        </authorList>
    </citation>
    <scope>NUCLEOTIDE SEQUENCE [LARGE SCALE GENOMIC DNA]</scope>
    <source>
        <strain evidence="4 5">M714</strain>
    </source>
</reference>
<dbReference type="Proteomes" id="UP000271708">
    <property type="component" value="Chromosome"/>
</dbReference>
<comment type="similarity">
    <text evidence="1">Belongs to the bacterial solute-binding protein 1 family.</text>
</comment>
<dbReference type="PANTHER" id="PTHR30061:SF50">
    <property type="entry name" value="MALTOSE_MALTODEXTRIN-BINDING PERIPLASMIC PROTEIN"/>
    <property type="match status" value="1"/>
</dbReference>
<dbReference type="KEGG" id="jme:EEW87_006885"/>
<accession>A0A5P8FKN7</accession>
<dbReference type="CDD" id="cd14748">
    <property type="entry name" value="PBP2_UgpB"/>
    <property type="match status" value="1"/>
</dbReference>
<dbReference type="InterPro" id="IPR006311">
    <property type="entry name" value="TAT_signal"/>
</dbReference>
<dbReference type="GO" id="GO:0015768">
    <property type="term" value="P:maltose transport"/>
    <property type="evidence" value="ECO:0007669"/>
    <property type="project" value="TreeGrafter"/>
</dbReference>
<dbReference type="GO" id="GO:0055052">
    <property type="term" value="C:ATP-binding cassette (ABC) transporter complex, substrate-binding subunit-containing"/>
    <property type="evidence" value="ECO:0007669"/>
    <property type="project" value="TreeGrafter"/>
</dbReference>
<dbReference type="SUPFAM" id="SSF53850">
    <property type="entry name" value="Periplasmic binding protein-like II"/>
    <property type="match status" value="1"/>
</dbReference>
<evidence type="ECO:0000256" key="3">
    <source>
        <dbReference type="ARBA" id="ARBA00022729"/>
    </source>
</evidence>
<dbReference type="PANTHER" id="PTHR30061">
    <property type="entry name" value="MALTOSE-BINDING PERIPLASMIC PROTEIN"/>
    <property type="match status" value="1"/>
</dbReference>
<dbReference type="GO" id="GO:1901982">
    <property type="term" value="F:maltose binding"/>
    <property type="evidence" value="ECO:0007669"/>
    <property type="project" value="TreeGrafter"/>
</dbReference>
<dbReference type="Pfam" id="PF13416">
    <property type="entry name" value="SBP_bac_8"/>
    <property type="match status" value="1"/>
</dbReference>
<protein>
    <submittedName>
        <fullName evidence="4">Extracellular solute-binding protein</fullName>
    </submittedName>
</protein>
<organism evidence="4 5">
    <name type="scientific">Janibacter melonis</name>
    <dbReference type="NCBI Taxonomy" id="262209"/>
    <lineage>
        <taxon>Bacteria</taxon>
        <taxon>Bacillati</taxon>
        <taxon>Actinomycetota</taxon>
        <taxon>Actinomycetes</taxon>
        <taxon>Micrococcales</taxon>
        <taxon>Intrasporangiaceae</taxon>
        <taxon>Janibacter</taxon>
    </lineage>
</organism>
<dbReference type="EMBL" id="CP044548">
    <property type="protein sequence ID" value="QFQ30096.2"/>
    <property type="molecule type" value="Genomic_DNA"/>
</dbReference>
<gene>
    <name evidence="4" type="ORF">EEW87_006885</name>
</gene>
<evidence type="ECO:0000256" key="1">
    <source>
        <dbReference type="ARBA" id="ARBA00008520"/>
    </source>
</evidence>
<dbReference type="PROSITE" id="PS51318">
    <property type="entry name" value="TAT"/>
    <property type="match status" value="1"/>
</dbReference>
<sequence>MTSFTPRGPSRAPLSRRSLLTGALGAGTALGLSACGGGGSSSVPGRSSATGGGGATGYDGPKVTLQFWNGFTGGDGPFMKKLVDEFNGEHENIAVTMNTMQWADYYAKLPSAVSAGKGPEIAIMHVDSVATNAARRVIQPLDDVASALKLTEADFAKVPWDAGVYQDQRFSIPLDVHPLGFFYNKDVMEKGGLDPEKPPTDAESYMSALESMKSKGLQGHWASPFPFTGGLTVQSLVYQFGGSMFAEDGSEVLWADEAGVEALTWFSKLVTDGHSPGKIAQDADIVALENGKTAFNWNGIWTINTLKEKKDLQWGVAALPNIGGQAAAWAGSHQFVLPTLKTPDEDKSTAARVFLNWISTKSLEWAKGGQVPVRNEVRESADFEALPEQSTLAAQIDDLRFPPAVAGIGDAMPEFDKALNLAVLGSKDPKTALEEAAGRANKILEANQKKYG</sequence>
<evidence type="ECO:0000256" key="2">
    <source>
        <dbReference type="ARBA" id="ARBA00022448"/>
    </source>
</evidence>
<proteinExistence type="inferred from homology"/>
<dbReference type="RefSeq" id="WP_123091686.1">
    <property type="nucleotide sequence ID" value="NZ_BAAAKD010000001.1"/>
</dbReference>
<keyword evidence="3" id="KW-0732">Signal</keyword>
<dbReference type="PROSITE" id="PS51257">
    <property type="entry name" value="PROKAR_LIPOPROTEIN"/>
    <property type="match status" value="1"/>
</dbReference>
<name>A0A5P8FKN7_9MICO</name>
<dbReference type="Gene3D" id="3.40.190.10">
    <property type="entry name" value="Periplasmic binding protein-like II"/>
    <property type="match status" value="1"/>
</dbReference>
<dbReference type="GeneID" id="59160879"/>
<dbReference type="InterPro" id="IPR006059">
    <property type="entry name" value="SBP"/>
</dbReference>
<keyword evidence="2" id="KW-0813">Transport</keyword>
<evidence type="ECO:0000313" key="5">
    <source>
        <dbReference type="Proteomes" id="UP000271708"/>
    </source>
</evidence>
<dbReference type="GO" id="GO:0042956">
    <property type="term" value="P:maltodextrin transmembrane transport"/>
    <property type="evidence" value="ECO:0007669"/>
    <property type="project" value="TreeGrafter"/>
</dbReference>
<dbReference type="AlphaFoldDB" id="A0A5P8FKN7"/>
<evidence type="ECO:0000313" key="4">
    <source>
        <dbReference type="EMBL" id="QFQ30096.2"/>
    </source>
</evidence>